<proteinExistence type="predicted"/>
<gene>
    <name evidence="1" type="ORF">LPB303_00080</name>
</gene>
<sequence length="90" mass="10308">MNLIENIKNYFDSKVEGNTSTKAPVGICPNCWGKQEWEGEFYKQNKGNKLVGNDQTYNSFINKIVEKNVSGITINEDNYECETCKIGYKE</sequence>
<dbReference type="OrthoDB" id="982962at2"/>
<keyword evidence="2" id="KW-1185">Reference proteome</keyword>
<protein>
    <submittedName>
        <fullName evidence="1">Uncharacterized protein</fullName>
    </submittedName>
</protein>
<evidence type="ECO:0000313" key="1">
    <source>
        <dbReference type="EMBL" id="OAD46691.1"/>
    </source>
</evidence>
<accession>A0A176TGC6</accession>
<dbReference type="RefSeq" id="WP_068446884.1">
    <property type="nucleotide sequence ID" value="NZ_CP150660.1"/>
</dbReference>
<dbReference type="EMBL" id="LVWE01000001">
    <property type="protein sequence ID" value="OAD46691.1"/>
    <property type="molecule type" value="Genomic_DNA"/>
</dbReference>
<comment type="caution">
    <text evidence="1">The sequence shown here is derived from an EMBL/GenBank/DDBJ whole genome shotgun (WGS) entry which is preliminary data.</text>
</comment>
<evidence type="ECO:0000313" key="2">
    <source>
        <dbReference type="Proteomes" id="UP000076923"/>
    </source>
</evidence>
<dbReference type="STRING" id="1333662.LPB303_00080"/>
<dbReference type="AlphaFoldDB" id="A0A176TGC6"/>
<organism evidence="1 2">
    <name type="scientific">Polaribacter atrinae</name>
    <dbReference type="NCBI Taxonomy" id="1333662"/>
    <lineage>
        <taxon>Bacteria</taxon>
        <taxon>Pseudomonadati</taxon>
        <taxon>Bacteroidota</taxon>
        <taxon>Flavobacteriia</taxon>
        <taxon>Flavobacteriales</taxon>
        <taxon>Flavobacteriaceae</taxon>
    </lineage>
</organism>
<name>A0A176TGC6_9FLAO</name>
<dbReference type="Proteomes" id="UP000076923">
    <property type="component" value="Unassembled WGS sequence"/>
</dbReference>
<reference evidence="1 2" key="1">
    <citation type="submission" date="2016-02" db="EMBL/GenBank/DDBJ databases">
        <title>Draft genome sequence of Polaribacter atrinae KACC17473.</title>
        <authorList>
            <person name="Shin S.-K."/>
            <person name="Yi H."/>
        </authorList>
    </citation>
    <scope>NUCLEOTIDE SEQUENCE [LARGE SCALE GENOMIC DNA]</scope>
    <source>
        <strain evidence="1 2">KACC 17473</strain>
    </source>
</reference>